<dbReference type="InterPro" id="IPR058009">
    <property type="entry name" value="TTP_Phage_16"/>
</dbReference>
<keyword evidence="2" id="KW-1185">Reference proteome</keyword>
<comment type="caution">
    <text evidence="1">The sequence shown here is derived from an EMBL/GenBank/DDBJ whole genome shotgun (WGS) entry which is preliminary data.</text>
</comment>
<reference evidence="1" key="1">
    <citation type="submission" date="2021-01" db="EMBL/GenBank/DDBJ databases">
        <title>Whole genome shotgun sequence of Sphaerimonospora thailandensis NBRC 107569.</title>
        <authorList>
            <person name="Komaki H."/>
            <person name="Tamura T."/>
        </authorList>
    </citation>
    <scope>NUCLEOTIDE SEQUENCE</scope>
    <source>
        <strain evidence="1">NBRC 107569</strain>
    </source>
</reference>
<dbReference type="Proteomes" id="UP000610966">
    <property type="component" value="Unassembled WGS sequence"/>
</dbReference>
<organism evidence="1 2">
    <name type="scientific">Sphaerimonospora thailandensis</name>
    <dbReference type="NCBI Taxonomy" id="795644"/>
    <lineage>
        <taxon>Bacteria</taxon>
        <taxon>Bacillati</taxon>
        <taxon>Actinomycetota</taxon>
        <taxon>Actinomycetes</taxon>
        <taxon>Streptosporangiales</taxon>
        <taxon>Streptosporangiaceae</taxon>
        <taxon>Sphaerimonospora</taxon>
    </lineage>
</organism>
<sequence length="163" mass="17415">MADTEDLLGDGYYKVAWCLNIANIAAPTVDELNAGVELQKYITRDGLNITSDQGEVDNSSLASTGPTARGGSSTFNIELTCKIKKNPAENVAQNTLVKGQMGFLAVRSNLPHTDAWAEGQRVKIYPAECGHPNEPIAAPNEVQKFVSKIFNHSPADTNAVVAA</sequence>
<dbReference type="RefSeq" id="WP_204016064.1">
    <property type="nucleotide sequence ID" value="NZ_BOOG01000021.1"/>
</dbReference>
<accession>A0A8J3R8J6</accession>
<dbReference type="Pfam" id="PF25595">
    <property type="entry name" value="Phage_TTP_16"/>
    <property type="match status" value="1"/>
</dbReference>
<name>A0A8J3R8J6_9ACTN</name>
<gene>
    <name evidence="1" type="ORF">Mth01_25980</name>
</gene>
<evidence type="ECO:0000313" key="2">
    <source>
        <dbReference type="Proteomes" id="UP000610966"/>
    </source>
</evidence>
<proteinExistence type="predicted"/>
<protein>
    <submittedName>
        <fullName evidence="1">Uncharacterized protein</fullName>
    </submittedName>
</protein>
<evidence type="ECO:0000313" key="1">
    <source>
        <dbReference type="EMBL" id="GIH70345.1"/>
    </source>
</evidence>
<dbReference type="EMBL" id="BOOG01000021">
    <property type="protein sequence ID" value="GIH70345.1"/>
    <property type="molecule type" value="Genomic_DNA"/>
</dbReference>
<dbReference type="AlphaFoldDB" id="A0A8J3R8J6"/>